<dbReference type="Pfam" id="PF00378">
    <property type="entry name" value="ECH_1"/>
    <property type="match status" value="1"/>
</dbReference>
<dbReference type="CDD" id="cd06558">
    <property type="entry name" value="crotonase-like"/>
    <property type="match status" value="1"/>
</dbReference>
<dbReference type="Gene3D" id="3.90.226.10">
    <property type="entry name" value="2-enoyl-CoA Hydratase, Chain A, domain 1"/>
    <property type="match status" value="1"/>
</dbReference>
<reference evidence="3" key="1">
    <citation type="submission" date="2025-08" db="UniProtKB">
        <authorList>
            <consortium name="RefSeq"/>
        </authorList>
    </citation>
    <scope>IDENTIFICATION</scope>
</reference>
<organism evidence="2 3">
    <name type="scientific">Hydra vulgaris</name>
    <name type="common">Hydra</name>
    <name type="synonym">Hydra attenuata</name>
    <dbReference type="NCBI Taxonomy" id="6087"/>
    <lineage>
        <taxon>Eukaryota</taxon>
        <taxon>Metazoa</taxon>
        <taxon>Cnidaria</taxon>
        <taxon>Hydrozoa</taxon>
        <taxon>Hydroidolina</taxon>
        <taxon>Anthoathecata</taxon>
        <taxon>Aplanulata</taxon>
        <taxon>Hydridae</taxon>
        <taxon>Hydra</taxon>
    </lineage>
</organism>
<dbReference type="InterPro" id="IPR016197">
    <property type="entry name" value="Chromo-like_dom_sf"/>
</dbReference>
<evidence type="ECO:0000259" key="1">
    <source>
        <dbReference type="PROSITE" id="PS50013"/>
    </source>
</evidence>
<gene>
    <name evidence="3" type="primary">LOC100199394</name>
</gene>
<dbReference type="Pfam" id="PF00385">
    <property type="entry name" value="Chromo"/>
    <property type="match status" value="1"/>
</dbReference>
<dbReference type="CDD" id="cd00024">
    <property type="entry name" value="CD_CSD"/>
    <property type="match status" value="1"/>
</dbReference>
<dbReference type="PROSITE" id="PS50013">
    <property type="entry name" value="CHROMO_2"/>
    <property type="match status" value="1"/>
</dbReference>
<dbReference type="InterPro" id="IPR051053">
    <property type="entry name" value="ECH/Chromodomain_protein"/>
</dbReference>
<feature type="domain" description="Chromo" evidence="1">
    <location>
        <begin position="8"/>
        <end position="58"/>
    </location>
</feature>
<dbReference type="InterPro" id="IPR029045">
    <property type="entry name" value="ClpP/crotonase-like_dom_sf"/>
</dbReference>
<evidence type="ECO:0000313" key="3">
    <source>
        <dbReference type="RefSeq" id="XP_065676211.1"/>
    </source>
</evidence>
<proteinExistence type="predicted"/>
<dbReference type="Proteomes" id="UP001652625">
    <property type="component" value="Chromosome 15"/>
</dbReference>
<dbReference type="InterPro" id="IPR001753">
    <property type="entry name" value="Enoyl-CoA_hydra/iso"/>
</dbReference>
<dbReference type="SUPFAM" id="SSF52096">
    <property type="entry name" value="ClpP/crotonase"/>
    <property type="match status" value="1"/>
</dbReference>
<dbReference type="Gene3D" id="2.40.50.40">
    <property type="match status" value="1"/>
</dbReference>
<dbReference type="PANTHER" id="PTHR43684">
    <property type="match status" value="1"/>
</dbReference>
<dbReference type="InterPro" id="IPR000953">
    <property type="entry name" value="Chromo/chromo_shadow_dom"/>
</dbReference>
<dbReference type="SUPFAM" id="SSF54160">
    <property type="entry name" value="Chromo domain-like"/>
    <property type="match status" value="1"/>
</dbReference>
<dbReference type="GeneID" id="100199394"/>
<dbReference type="SMART" id="SM00298">
    <property type="entry name" value="CHROMO"/>
    <property type="match status" value="1"/>
</dbReference>
<dbReference type="RefSeq" id="XP_065676211.1">
    <property type="nucleotide sequence ID" value="XM_065820139.1"/>
</dbReference>
<sequence length="451" mass="50478">MQVERKIFEVDTIICRRQHCGKVQYLVTWKGFGYSSATWEPVENLVSCADLIAQFQRQTSPIPGANPFILEQSGKTKKVHVKMLLTRKGGHKRTKSMAAYNEPVDTTCQTETLNGLEPLTFKKKHNITESEKLIRDTLIHESKTMERKKTNYNKINDIINNFDMNLSPNGLIQKRSLNRNSQSHSIYDKNLVLSSVQNGYLQITLNNVDRNNLITPNMLAIICECLHRACKNADVKAVLICSNGDYFCSGIDYSELVNSSDDKEYKSNASKLVVAIKSLLAELLLFPKPIVCAVNGPALELGVAIVAASDFAYGTSKTSFDLLYCKLGLSPVGYLSKLLPKIVGNSMALSMLYMGKRYNAVTAYDRGLISDIFGLNSFQEDISKCMANLTVVSMQALISTKKLLSHFDISRIEEICGEELNCYHALILTKECKSKIKEEWPSLVSLPKEDI</sequence>
<protein>
    <submittedName>
        <fullName evidence="3">Chromodomain Y-like protein 2</fullName>
    </submittedName>
</protein>
<name>A0ABM4DNS8_HYDVU</name>
<evidence type="ECO:0000313" key="2">
    <source>
        <dbReference type="Proteomes" id="UP001652625"/>
    </source>
</evidence>
<keyword evidence="2" id="KW-1185">Reference proteome</keyword>
<accession>A0ABM4DNS8</accession>
<dbReference type="InterPro" id="IPR023780">
    <property type="entry name" value="Chromo_domain"/>
</dbReference>
<dbReference type="PANTHER" id="PTHR43684:SF11">
    <property type="entry name" value="CHROMO DOMAIN-CONTAINING PROTEIN"/>
    <property type="match status" value="1"/>
</dbReference>